<evidence type="ECO:0000313" key="2">
    <source>
        <dbReference type="EMBL" id="KAF5900096.1"/>
    </source>
</evidence>
<feature type="region of interest" description="Disordered" evidence="1">
    <location>
        <begin position="1"/>
        <end position="20"/>
    </location>
</feature>
<evidence type="ECO:0000256" key="1">
    <source>
        <dbReference type="SAM" id="MobiDB-lite"/>
    </source>
</evidence>
<dbReference type="Proteomes" id="UP000727407">
    <property type="component" value="Unassembled WGS sequence"/>
</dbReference>
<organism evidence="2 3">
    <name type="scientific">Clarias magur</name>
    <name type="common">Asian catfish</name>
    <name type="synonym">Macropteronotus magur</name>
    <dbReference type="NCBI Taxonomy" id="1594786"/>
    <lineage>
        <taxon>Eukaryota</taxon>
        <taxon>Metazoa</taxon>
        <taxon>Chordata</taxon>
        <taxon>Craniata</taxon>
        <taxon>Vertebrata</taxon>
        <taxon>Euteleostomi</taxon>
        <taxon>Actinopterygii</taxon>
        <taxon>Neopterygii</taxon>
        <taxon>Teleostei</taxon>
        <taxon>Ostariophysi</taxon>
        <taxon>Siluriformes</taxon>
        <taxon>Clariidae</taxon>
        <taxon>Clarias</taxon>
    </lineage>
</organism>
<dbReference type="AlphaFoldDB" id="A0A8J4U718"/>
<comment type="caution">
    <text evidence="2">The sequence shown here is derived from an EMBL/GenBank/DDBJ whole genome shotgun (WGS) entry which is preliminary data.</text>
</comment>
<accession>A0A8J4U718</accession>
<dbReference type="EMBL" id="QNUK01000145">
    <property type="protein sequence ID" value="KAF5900096.1"/>
    <property type="molecule type" value="Genomic_DNA"/>
</dbReference>
<reference evidence="2" key="1">
    <citation type="submission" date="2020-07" db="EMBL/GenBank/DDBJ databases">
        <title>Clarias magur genome sequencing, assembly and annotation.</title>
        <authorList>
            <person name="Kushwaha B."/>
            <person name="Kumar R."/>
            <person name="Das P."/>
            <person name="Joshi C.G."/>
            <person name="Kumar D."/>
            <person name="Nagpure N.S."/>
            <person name="Pandey M."/>
            <person name="Agarwal S."/>
            <person name="Srivastava S."/>
            <person name="Singh M."/>
            <person name="Sahoo L."/>
            <person name="Jayasankar P."/>
            <person name="Meher P.K."/>
            <person name="Koringa P.G."/>
            <person name="Iquebal M.A."/>
            <person name="Das S.P."/>
            <person name="Bit A."/>
            <person name="Patnaik S."/>
            <person name="Patel N."/>
            <person name="Shah T.M."/>
            <person name="Hinsu A."/>
            <person name="Jena J.K."/>
        </authorList>
    </citation>
    <scope>NUCLEOTIDE SEQUENCE</scope>
    <source>
        <strain evidence="2">CIFAMagur01</strain>
        <tissue evidence="2">Testis</tissue>
    </source>
</reference>
<protein>
    <submittedName>
        <fullName evidence="2">Uncharacterized protein</fullName>
    </submittedName>
</protein>
<feature type="compositionally biased region" description="Basic and acidic residues" evidence="1">
    <location>
        <begin position="1"/>
        <end position="11"/>
    </location>
</feature>
<gene>
    <name evidence="2" type="ORF">DAT39_010188</name>
</gene>
<name>A0A8J4U718_CLAMG</name>
<keyword evidence="3" id="KW-1185">Reference proteome</keyword>
<evidence type="ECO:0000313" key="3">
    <source>
        <dbReference type="Proteomes" id="UP000727407"/>
    </source>
</evidence>
<proteinExistence type="predicted"/>
<sequence>MESSAHCDSRSMARTAKGIHASHTTLAVVLKGQLQFSTPIVMDSEIAPGHRTWHKETDKARRE</sequence>